<reference evidence="1 2" key="1">
    <citation type="journal article" date="2015" name="Int. J. Syst. Evol. Microbiol.">
        <title>Mariniphaga sediminis sp. nov., isolated from coastal sediment.</title>
        <authorList>
            <person name="Wang F.Q."/>
            <person name="Shen Q.Y."/>
            <person name="Chen G.J."/>
            <person name="Du Z.J."/>
        </authorList>
    </citation>
    <scope>NUCLEOTIDE SEQUENCE [LARGE SCALE GENOMIC DNA]</scope>
    <source>
        <strain evidence="1 2">SY21</strain>
    </source>
</reference>
<dbReference type="AlphaFoldDB" id="A0A399CVS5"/>
<keyword evidence="2" id="KW-1185">Reference proteome</keyword>
<proteinExistence type="predicted"/>
<evidence type="ECO:0000313" key="1">
    <source>
        <dbReference type="EMBL" id="RIH63326.1"/>
    </source>
</evidence>
<comment type="caution">
    <text evidence="1">The sequence shown here is derived from an EMBL/GenBank/DDBJ whole genome shotgun (WGS) entry which is preliminary data.</text>
</comment>
<dbReference type="EMBL" id="QWET01000022">
    <property type="protein sequence ID" value="RIH63326.1"/>
    <property type="molecule type" value="Genomic_DNA"/>
</dbReference>
<gene>
    <name evidence="1" type="ORF">D1164_20275</name>
</gene>
<accession>A0A399CVS5</accession>
<protein>
    <submittedName>
        <fullName evidence="1">Uncharacterized protein</fullName>
    </submittedName>
</protein>
<organism evidence="1 2">
    <name type="scientific">Mariniphaga sediminis</name>
    <dbReference type="NCBI Taxonomy" id="1628158"/>
    <lineage>
        <taxon>Bacteria</taxon>
        <taxon>Pseudomonadati</taxon>
        <taxon>Bacteroidota</taxon>
        <taxon>Bacteroidia</taxon>
        <taxon>Marinilabiliales</taxon>
        <taxon>Prolixibacteraceae</taxon>
        <taxon>Mariniphaga</taxon>
    </lineage>
</organism>
<dbReference type="Proteomes" id="UP000266441">
    <property type="component" value="Unassembled WGS sequence"/>
</dbReference>
<sequence length="101" mass="11475">MVILSPGQPVTLRKYRGTWLFPRGDMGRNTGDFLSSLVPCPGSQREKPFPLVTFFGYFGDFPVCRREIPAYTGDGFKYLREMNKYSEDNAAPQYIKLAKGL</sequence>
<evidence type="ECO:0000313" key="2">
    <source>
        <dbReference type="Proteomes" id="UP000266441"/>
    </source>
</evidence>
<name>A0A399CVS5_9BACT</name>